<accession>A0A919B886</accession>
<reference evidence="1" key="1">
    <citation type="journal article" date="2014" name="Int. J. Syst. Evol. Microbiol.">
        <title>Complete genome sequence of Corynebacterium casei LMG S-19264T (=DSM 44701T), isolated from a smear-ripened cheese.</title>
        <authorList>
            <consortium name="US DOE Joint Genome Institute (JGI-PGF)"/>
            <person name="Walter F."/>
            <person name="Albersmeier A."/>
            <person name="Kalinowski J."/>
            <person name="Ruckert C."/>
        </authorList>
    </citation>
    <scope>NUCLEOTIDE SEQUENCE</scope>
    <source>
        <strain evidence="1">JCM 4059</strain>
    </source>
</reference>
<comment type="caution">
    <text evidence="1">The sequence shown here is derived from an EMBL/GenBank/DDBJ whole genome shotgun (WGS) entry which is preliminary data.</text>
</comment>
<evidence type="ECO:0000313" key="1">
    <source>
        <dbReference type="EMBL" id="GHF61594.1"/>
    </source>
</evidence>
<proteinExistence type="predicted"/>
<dbReference type="AlphaFoldDB" id="A0A919B886"/>
<reference evidence="1" key="2">
    <citation type="submission" date="2020-09" db="EMBL/GenBank/DDBJ databases">
        <authorList>
            <person name="Sun Q."/>
            <person name="Ohkuma M."/>
        </authorList>
    </citation>
    <scope>NUCLEOTIDE SEQUENCE</scope>
    <source>
        <strain evidence="1">JCM 4059</strain>
    </source>
</reference>
<name>A0A919B886_9ACTN</name>
<keyword evidence="2" id="KW-1185">Reference proteome</keyword>
<protein>
    <submittedName>
        <fullName evidence="1">Uncharacterized protein</fullName>
    </submittedName>
</protein>
<dbReference type="Proteomes" id="UP000638313">
    <property type="component" value="Unassembled WGS sequence"/>
</dbReference>
<gene>
    <name evidence="1" type="ORF">GCM10010218_48920</name>
</gene>
<organism evidence="1 2">
    <name type="scientific">Streptomyces mashuensis</name>
    <dbReference type="NCBI Taxonomy" id="33904"/>
    <lineage>
        <taxon>Bacteria</taxon>
        <taxon>Bacillati</taxon>
        <taxon>Actinomycetota</taxon>
        <taxon>Actinomycetes</taxon>
        <taxon>Kitasatosporales</taxon>
        <taxon>Streptomycetaceae</taxon>
        <taxon>Streptomyces</taxon>
    </lineage>
</organism>
<dbReference type="RefSeq" id="WP_190131839.1">
    <property type="nucleotide sequence ID" value="NZ_BNBD01000011.1"/>
</dbReference>
<sequence>MSFYDDGAVEMNKTRAHWALTALEAFGGQTGQREYFDGTLTIAPEVIREVAGDLIANIFHLARMNDLDPESIVAAAELHFEEETQEEVEEVIEIEISDGISQLEDFLKGQAK</sequence>
<dbReference type="EMBL" id="BNBD01000011">
    <property type="protein sequence ID" value="GHF61594.1"/>
    <property type="molecule type" value="Genomic_DNA"/>
</dbReference>
<evidence type="ECO:0000313" key="2">
    <source>
        <dbReference type="Proteomes" id="UP000638313"/>
    </source>
</evidence>